<keyword evidence="6" id="KW-0808">Transferase</keyword>
<dbReference type="RefSeq" id="WP_204665438.1">
    <property type="nucleotide sequence ID" value="NZ_JAFBDT010000049.1"/>
</dbReference>
<dbReference type="PANTHER" id="PTHR43726:SF1">
    <property type="entry name" value="BIOTIN SYNTHASE"/>
    <property type="match status" value="1"/>
</dbReference>
<organism evidence="6 7">
    <name type="scientific">Fusibacter tunisiensis</name>
    <dbReference type="NCBI Taxonomy" id="1008308"/>
    <lineage>
        <taxon>Bacteria</taxon>
        <taxon>Bacillati</taxon>
        <taxon>Bacillota</taxon>
        <taxon>Clostridia</taxon>
        <taxon>Eubacteriales</taxon>
        <taxon>Eubacteriales Family XII. Incertae Sedis</taxon>
        <taxon>Fusibacter</taxon>
    </lineage>
</organism>
<accession>A0ABS2MUD0</accession>
<reference evidence="6 7" key="1">
    <citation type="submission" date="2021-01" db="EMBL/GenBank/DDBJ databases">
        <title>Genomic Encyclopedia of Type Strains, Phase IV (KMG-IV): sequencing the most valuable type-strain genomes for metagenomic binning, comparative biology and taxonomic classification.</title>
        <authorList>
            <person name="Goeker M."/>
        </authorList>
    </citation>
    <scope>NUCLEOTIDE SEQUENCE [LARGE SCALE GENOMIC DNA]</scope>
    <source>
        <strain evidence="6 7">DSM 24436</strain>
    </source>
</reference>
<feature type="domain" description="Radical SAM core" evidence="5">
    <location>
        <begin position="50"/>
        <end position="272"/>
    </location>
</feature>
<dbReference type="SFLD" id="SFLDS00029">
    <property type="entry name" value="Radical_SAM"/>
    <property type="match status" value="1"/>
</dbReference>
<evidence type="ECO:0000313" key="6">
    <source>
        <dbReference type="EMBL" id="MBM7563014.1"/>
    </source>
</evidence>
<dbReference type="InterPro" id="IPR013785">
    <property type="entry name" value="Aldolase_TIM"/>
</dbReference>
<dbReference type="InterPro" id="IPR006638">
    <property type="entry name" value="Elp3/MiaA/NifB-like_rSAM"/>
</dbReference>
<dbReference type="NCBIfam" id="TIGR03956">
    <property type="entry name" value="rSAM_HydE"/>
    <property type="match status" value="1"/>
</dbReference>
<comment type="caution">
    <text evidence="6">The sequence shown here is derived from an EMBL/GenBank/DDBJ whole genome shotgun (WGS) entry which is preliminary data.</text>
</comment>
<name>A0ABS2MUD0_9FIRM</name>
<evidence type="ECO:0000256" key="4">
    <source>
        <dbReference type="ARBA" id="ARBA00023014"/>
    </source>
</evidence>
<dbReference type="PROSITE" id="PS51918">
    <property type="entry name" value="RADICAL_SAM"/>
    <property type="match status" value="1"/>
</dbReference>
<evidence type="ECO:0000256" key="1">
    <source>
        <dbReference type="ARBA" id="ARBA00022691"/>
    </source>
</evidence>
<dbReference type="InterPro" id="IPR007197">
    <property type="entry name" value="rSAM"/>
</dbReference>
<evidence type="ECO:0000313" key="7">
    <source>
        <dbReference type="Proteomes" id="UP000767854"/>
    </source>
</evidence>
<dbReference type="SFLD" id="SFLDG01280">
    <property type="entry name" value="HydE/PylB-like"/>
    <property type="match status" value="1"/>
</dbReference>
<dbReference type="Gene3D" id="3.20.20.70">
    <property type="entry name" value="Aldolase class I"/>
    <property type="match status" value="1"/>
</dbReference>
<evidence type="ECO:0000256" key="3">
    <source>
        <dbReference type="ARBA" id="ARBA00023004"/>
    </source>
</evidence>
<keyword evidence="7" id="KW-1185">Reference proteome</keyword>
<dbReference type="EMBL" id="JAFBDT010000049">
    <property type="protein sequence ID" value="MBM7563014.1"/>
    <property type="molecule type" value="Genomic_DNA"/>
</dbReference>
<dbReference type="SMART" id="SM00729">
    <property type="entry name" value="Elp3"/>
    <property type="match status" value="1"/>
</dbReference>
<dbReference type="SUPFAM" id="SSF102114">
    <property type="entry name" value="Radical SAM enzymes"/>
    <property type="match status" value="1"/>
</dbReference>
<keyword evidence="2" id="KW-0479">Metal-binding</keyword>
<dbReference type="Pfam" id="PF04055">
    <property type="entry name" value="Radical_SAM"/>
    <property type="match status" value="1"/>
</dbReference>
<dbReference type="SFLD" id="SFLDF00348">
    <property type="entry name" value="FeFe_hydrogenase_maturase_(Hyd"/>
    <property type="match status" value="1"/>
</dbReference>
<keyword evidence="1" id="KW-0949">S-adenosyl-L-methionine</keyword>
<protein>
    <submittedName>
        <fullName evidence="6">Biotin synthase</fullName>
        <ecNumber evidence="6">2.8.1.6</ecNumber>
    </submittedName>
</protein>
<keyword evidence="4" id="KW-0411">Iron-sulfur</keyword>
<sequence>MTNKARIDYLHRFRQLNDKDLTILIDTFSKEDLMYAKSIAMAIKESYYGRDIYIRGLIELTNYCQCNCLYCGIRSGNTKAERYRIMPDEVFKCCEKGYELGFRTFVIQGGEDPWYTDDKLVPMIQKIRNNYPDCAITLSLGERSRTSYEKLYDAGANRYLLRHETGDASHYRKLHSPGQELADRLTHLKILKSIGYQIGTGFMVGSPGQTPESLVKDLSILKELNPEMVGIGPFVPHHESVFKACPPGRVDLTQFMLALIRIMLPSALIPATTSLGTVDVKGREKGVLSGANVIMPNLSPMNVRNKYLLYDNKAYTGSEAAESLENLRKDMELIGHQVVVHRGDFIAIREGSI</sequence>
<gene>
    <name evidence="6" type="ORF">JOC49_002588</name>
</gene>
<dbReference type="InterPro" id="IPR024021">
    <property type="entry name" value="FeFe-hyd_HydE_rSAM"/>
</dbReference>
<dbReference type="GO" id="GO:0004076">
    <property type="term" value="F:biotin synthase activity"/>
    <property type="evidence" value="ECO:0007669"/>
    <property type="project" value="UniProtKB-EC"/>
</dbReference>
<evidence type="ECO:0000256" key="2">
    <source>
        <dbReference type="ARBA" id="ARBA00022723"/>
    </source>
</evidence>
<dbReference type="InterPro" id="IPR058240">
    <property type="entry name" value="rSAM_sf"/>
</dbReference>
<dbReference type="InterPro" id="IPR034422">
    <property type="entry name" value="HydE/PylB-like"/>
</dbReference>
<dbReference type="Proteomes" id="UP000767854">
    <property type="component" value="Unassembled WGS sequence"/>
</dbReference>
<dbReference type="PIRSF" id="PIRSF004762">
    <property type="entry name" value="CHP00423"/>
    <property type="match status" value="1"/>
</dbReference>
<dbReference type="SFLD" id="SFLDG01060">
    <property type="entry name" value="BATS_domain_containing"/>
    <property type="match status" value="1"/>
</dbReference>
<dbReference type="PANTHER" id="PTHR43726">
    <property type="entry name" value="3-METHYLORNITHINE SYNTHASE"/>
    <property type="match status" value="1"/>
</dbReference>
<proteinExistence type="predicted"/>
<evidence type="ECO:0000259" key="5">
    <source>
        <dbReference type="PROSITE" id="PS51918"/>
    </source>
</evidence>
<keyword evidence="3" id="KW-0408">Iron</keyword>
<dbReference type="EC" id="2.8.1.6" evidence="6"/>
<dbReference type="CDD" id="cd01335">
    <property type="entry name" value="Radical_SAM"/>
    <property type="match status" value="1"/>
</dbReference>